<name>A0A8S5TYM1_9CAUD</name>
<sequence>MNRFGVREICDVVFKPLTSVDLGGQHFDAGQPMLYIDTAKTSSLEGAATTVYAQGGKGNPRLIAWEECL</sequence>
<dbReference type="EMBL" id="BK015962">
    <property type="protein sequence ID" value="DAF87302.1"/>
    <property type="molecule type" value="Genomic_DNA"/>
</dbReference>
<proteinExistence type="predicted"/>
<protein>
    <submittedName>
        <fullName evidence="1">Structural protein</fullName>
    </submittedName>
</protein>
<accession>A0A8S5TYM1</accession>
<evidence type="ECO:0000313" key="1">
    <source>
        <dbReference type="EMBL" id="DAF87302.1"/>
    </source>
</evidence>
<reference evidence="1" key="1">
    <citation type="journal article" date="2021" name="Proc. Natl. Acad. Sci. U.S.A.">
        <title>A Catalog of Tens of Thousands of Viruses from Human Metagenomes Reveals Hidden Associations with Chronic Diseases.</title>
        <authorList>
            <person name="Tisza M.J."/>
            <person name="Buck C.B."/>
        </authorList>
    </citation>
    <scope>NUCLEOTIDE SEQUENCE</scope>
    <source>
        <strain evidence="1">CtnPP24</strain>
    </source>
</reference>
<organism evidence="1">
    <name type="scientific">Siphoviridae sp. ctnPP24</name>
    <dbReference type="NCBI Taxonomy" id="2825662"/>
    <lineage>
        <taxon>Viruses</taxon>
        <taxon>Duplodnaviria</taxon>
        <taxon>Heunggongvirae</taxon>
        <taxon>Uroviricota</taxon>
        <taxon>Caudoviricetes</taxon>
    </lineage>
</organism>